<organism evidence="5 6">
    <name type="scientific">Enterococcus saccharolyticus subsp. saccharolyticus ATCC 43076</name>
    <dbReference type="NCBI Taxonomy" id="1139996"/>
    <lineage>
        <taxon>Bacteria</taxon>
        <taxon>Bacillati</taxon>
        <taxon>Bacillota</taxon>
        <taxon>Bacilli</taxon>
        <taxon>Lactobacillales</taxon>
        <taxon>Enterococcaceae</taxon>
        <taxon>Enterococcus</taxon>
    </lineage>
</organism>
<protein>
    <recommendedName>
        <fullName evidence="7">DZANK-type domain-containing protein</fullName>
    </recommendedName>
</protein>
<evidence type="ECO:0000256" key="1">
    <source>
        <dbReference type="SAM" id="Phobius"/>
    </source>
</evidence>
<dbReference type="InterPro" id="IPR054529">
    <property type="entry name" value="TcaA_2nd"/>
</dbReference>
<dbReference type="InterPro" id="IPR054530">
    <property type="entry name" value="TcaA_4th"/>
</dbReference>
<dbReference type="Pfam" id="PF22820">
    <property type="entry name" value="TcaA_3rd_4th"/>
    <property type="match status" value="1"/>
</dbReference>
<feature type="domain" description="TcaA second" evidence="3">
    <location>
        <begin position="123"/>
        <end position="209"/>
    </location>
</feature>
<dbReference type="AlphaFoldDB" id="S0NXT5"/>
<dbReference type="eggNOG" id="COG4640">
    <property type="taxonomic scope" value="Bacteria"/>
</dbReference>
<keyword evidence="6" id="KW-1185">Reference proteome</keyword>
<reference evidence="5 6" key="1">
    <citation type="submission" date="2013-03" db="EMBL/GenBank/DDBJ databases">
        <title>The Genome Sequence of Enterococcus saccharolyticus ATCC_43076 (Illumina only assembly).</title>
        <authorList>
            <consortium name="The Broad Institute Genomics Platform"/>
            <consortium name="The Broad Institute Genome Sequencing Center for Infectious Disease"/>
            <person name="Earl A."/>
            <person name="Russ C."/>
            <person name="Gilmore M."/>
            <person name="Surin D."/>
            <person name="Walker B."/>
            <person name="Young S."/>
            <person name="Zeng Q."/>
            <person name="Gargeya S."/>
            <person name="Fitzgerald M."/>
            <person name="Haas B."/>
            <person name="Abouelleil A."/>
            <person name="Allen A.W."/>
            <person name="Alvarado L."/>
            <person name="Arachchi H.M."/>
            <person name="Berlin A.M."/>
            <person name="Chapman S.B."/>
            <person name="Gainer-Dewar J."/>
            <person name="Goldberg J."/>
            <person name="Griggs A."/>
            <person name="Gujja S."/>
            <person name="Hansen M."/>
            <person name="Howarth C."/>
            <person name="Imamovic A."/>
            <person name="Ireland A."/>
            <person name="Larimer J."/>
            <person name="McCowan C."/>
            <person name="Murphy C."/>
            <person name="Pearson M."/>
            <person name="Poon T.W."/>
            <person name="Priest M."/>
            <person name="Roberts A."/>
            <person name="Saif S."/>
            <person name="Shea T."/>
            <person name="Sisk P."/>
            <person name="Sykes S."/>
            <person name="Wortman J."/>
            <person name="Nusbaum C."/>
            <person name="Birren B."/>
        </authorList>
    </citation>
    <scope>NUCLEOTIDE SEQUENCE [LARGE SCALE GENOMIC DNA]</scope>
    <source>
        <strain evidence="5 6">ATCC 43076</strain>
    </source>
</reference>
<dbReference type="STRING" id="41997.RV16_GL001426"/>
<dbReference type="PANTHER" id="PTHR40038:SF1">
    <property type="entry name" value="MEMBRANE-ASSOCIATED PROTEIN TCAA"/>
    <property type="match status" value="1"/>
</dbReference>
<gene>
    <name evidence="5" type="ORF">OMQ_01134</name>
</gene>
<keyword evidence="1" id="KW-0472">Membrane</keyword>
<proteinExistence type="predicted"/>
<dbReference type="RefSeq" id="WP_016174932.1">
    <property type="nucleotide sequence ID" value="NZ_KE136389.1"/>
</dbReference>
<dbReference type="PATRIC" id="fig|1139996.3.peg.1117"/>
<dbReference type="HOGENOM" id="CLU_032987_0_0_9"/>
<dbReference type="EMBL" id="AHYT01000004">
    <property type="protein sequence ID" value="EOT29182.1"/>
    <property type="molecule type" value="Genomic_DNA"/>
</dbReference>
<feature type="domain" description="TcaA 4th" evidence="4">
    <location>
        <begin position="376"/>
        <end position="449"/>
    </location>
</feature>
<evidence type="ECO:0008006" key="7">
    <source>
        <dbReference type="Google" id="ProtNLM"/>
    </source>
</evidence>
<evidence type="ECO:0000259" key="2">
    <source>
        <dbReference type="Pfam" id="PF12773"/>
    </source>
</evidence>
<name>S0NXT5_9ENTE</name>
<dbReference type="InterPro" id="IPR025874">
    <property type="entry name" value="DZR"/>
</dbReference>
<dbReference type="Proteomes" id="UP000014136">
    <property type="component" value="Unassembled WGS sequence"/>
</dbReference>
<sequence>MKRCPKCTKEYEDRHHFCEDCGISLVSTDKSDSVTSEEDQERSMKESIFCEACGLKQEISGEFCEGCGHEFGIDIASNESGNLQKSIFAKDKKKYFIITSVIIVVLMTLFGTYKLGESYYSKNNQIKRYQEALLSTDGERIANVLSSTDSHFKVTKENIQVYSKYLKDNKAYLTNMVDKLPFSNASKNDIYIKKNGKKFFLYDKYDLMIQPVYFNISTNTSGMEIAINKQVEKAVSDSEKYTWKIGPLSPGAYEFIGSFDYNDKENTISQSIEQVDRVDINGKNTRNLSFELTKIKMDIVSELSEGEVLVDGHTVESLDSGKVTPLELIWRDDAKLQIKQKYGELELISEPLDFYPEDYLAENYSTEHSKMYIPIHDFSISSNVSSGDVYVNDHSIGKLSDGRLNHLTFVITEQPLKLQAKQKFEDGSELNSEIFDYERYDGYQDVYLEFPTEIEEYDISSFLNELYNHVTDYTDEDYSFGNSEIITLESYFENGDANHEFVDFKDNYILPARASETKEYISTSLSKVESVKRVGSNIYEVKYIVNYYTVYNNDTANKDQYFRYKKATFVLDDNEKLFIRDLGGADNFEEVSEREAY</sequence>
<evidence type="ECO:0000259" key="4">
    <source>
        <dbReference type="Pfam" id="PF22820"/>
    </source>
</evidence>
<evidence type="ECO:0000313" key="6">
    <source>
        <dbReference type="Proteomes" id="UP000014136"/>
    </source>
</evidence>
<keyword evidence="1" id="KW-1133">Transmembrane helix</keyword>
<dbReference type="OrthoDB" id="1682769at2"/>
<dbReference type="GO" id="GO:0005886">
    <property type="term" value="C:plasma membrane"/>
    <property type="evidence" value="ECO:0007669"/>
    <property type="project" value="UniProtKB-SubCell"/>
</dbReference>
<dbReference type="PANTHER" id="PTHR40038">
    <property type="entry name" value="MEMBRANE-ASSOCIATED PROTEIN TCAA"/>
    <property type="match status" value="1"/>
</dbReference>
<feature type="domain" description="DZANK-type" evidence="2">
    <location>
        <begin position="4"/>
        <end position="68"/>
    </location>
</feature>
<evidence type="ECO:0000259" key="3">
    <source>
        <dbReference type="Pfam" id="PF22813"/>
    </source>
</evidence>
<accession>S0NXT5</accession>
<feature type="transmembrane region" description="Helical" evidence="1">
    <location>
        <begin position="95"/>
        <end position="113"/>
    </location>
</feature>
<evidence type="ECO:0000313" key="5">
    <source>
        <dbReference type="EMBL" id="EOT29182.1"/>
    </source>
</evidence>
<dbReference type="Pfam" id="PF12773">
    <property type="entry name" value="DZR"/>
    <property type="match status" value="1"/>
</dbReference>
<comment type="caution">
    <text evidence="5">The sequence shown here is derived from an EMBL/GenBank/DDBJ whole genome shotgun (WGS) entry which is preliminary data.</text>
</comment>
<dbReference type="Pfam" id="PF22813">
    <property type="entry name" value="TcaA_2nd"/>
    <property type="match status" value="1"/>
</dbReference>
<keyword evidence="1" id="KW-0812">Transmembrane</keyword>